<dbReference type="InterPro" id="IPR004785">
    <property type="entry name" value="RpiB"/>
</dbReference>
<dbReference type="OrthoDB" id="2106730at2759"/>
<evidence type="ECO:0008006" key="4">
    <source>
        <dbReference type="Google" id="ProtNLM"/>
    </source>
</evidence>
<evidence type="ECO:0000313" key="3">
    <source>
        <dbReference type="Proteomes" id="UP000591131"/>
    </source>
</evidence>
<dbReference type="AlphaFoldDB" id="A0A7J6MJ15"/>
<dbReference type="InterPro" id="IPR036569">
    <property type="entry name" value="RpiB_LacA_LacB_sf"/>
</dbReference>
<keyword evidence="1" id="KW-0413">Isomerase</keyword>
<gene>
    <name evidence="2" type="ORF">FOL47_001526</name>
</gene>
<dbReference type="NCBIfam" id="NF004051">
    <property type="entry name" value="PRK05571.1"/>
    <property type="match status" value="1"/>
</dbReference>
<accession>A0A7J6MJ15</accession>
<dbReference type="PIRSF" id="PIRSF005384">
    <property type="entry name" value="RpiB_LacA_B"/>
    <property type="match status" value="1"/>
</dbReference>
<evidence type="ECO:0000313" key="2">
    <source>
        <dbReference type="EMBL" id="KAF4671474.1"/>
    </source>
</evidence>
<dbReference type="NCBIfam" id="TIGR00689">
    <property type="entry name" value="rpiB_lacA_lacB"/>
    <property type="match status" value="1"/>
</dbReference>
<evidence type="ECO:0000256" key="1">
    <source>
        <dbReference type="ARBA" id="ARBA00023235"/>
    </source>
</evidence>
<dbReference type="EMBL" id="JAAPAO010000137">
    <property type="protein sequence ID" value="KAF4671474.1"/>
    <property type="molecule type" value="Genomic_DNA"/>
</dbReference>
<dbReference type="SUPFAM" id="SSF89623">
    <property type="entry name" value="Ribose/Galactose isomerase RpiB/AlsB"/>
    <property type="match status" value="1"/>
</dbReference>
<comment type="caution">
    <text evidence="2">The sequence shown here is derived from an EMBL/GenBank/DDBJ whole genome shotgun (WGS) entry which is preliminary data.</text>
</comment>
<dbReference type="PANTHER" id="PTHR30345:SF0">
    <property type="entry name" value="DNA DAMAGE-REPAIR_TOLERATION PROTEIN DRT102"/>
    <property type="match status" value="1"/>
</dbReference>
<dbReference type="InterPro" id="IPR003500">
    <property type="entry name" value="RpiB_LacA_LacB"/>
</dbReference>
<dbReference type="GO" id="GO:0016853">
    <property type="term" value="F:isomerase activity"/>
    <property type="evidence" value="ECO:0007669"/>
    <property type="project" value="UniProtKB-KW"/>
</dbReference>
<name>A0A7J6MJ15_PERCH</name>
<reference evidence="2 3" key="1">
    <citation type="submission" date="2020-04" db="EMBL/GenBank/DDBJ databases">
        <title>Perkinsus chesapeaki whole genome sequence.</title>
        <authorList>
            <person name="Bogema D.R."/>
        </authorList>
    </citation>
    <scope>NUCLEOTIDE SEQUENCE [LARGE SCALE GENOMIC DNA]</scope>
    <source>
        <strain evidence="2">ATCC PRA-425</strain>
    </source>
</reference>
<dbReference type="NCBIfam" id="TIGR01120">
    <property type="entry name" value="rpiB"/>
    <property type="match status" value="1"/>
</dbReference>
<protein>
    <recommendedName>
        <fullName evidence="4">Ribose 5-phosphate isomerase</fullName>
    </recommendedName>
</protein>
<keyword evidence="3" id="KW-1185">Reference proteome</keyword>
<dbReference type="PANTHER" id="PTHR30345">
    <property type="entry name" value="RIBOSE-5-PHOSPHATE ISOMERASE B"/>
    <property type="match status" value="1"/>
</dbReference>
<sequence>MSSSAPEKLLFEPAAARLANGLKLVFCSDHAGIDLKNEMIDFAKTSLKAPEDCITDVGCFTHDSVDYPDFAEKLGHKVMEVDDTTKCLGVAICGSGLGMSIAANKVKGIRCGLCHSNYDARYLRMHNNGNVLAMGGRTTGVEISKEILATFINTDYCGGRHQRRIDKISAIEDRRD</sequence>
<proteinExistence type="predicted"/>
<dbReference type="Gene3D" id="3.40.1400.10">
    <property type="entry name" value="Sugar-phosphate isomerase, RpiB/LacA/LacB"/>
    <property type="match status" value="1"/>
</dbReference>
<dbReference type="Pfam" id="PF02502">
    <property type="entry name" value="LacAB_rpiB"/>
    <property type="match status" value="1"/>
</dbReference>
<dbReference type="GO" id="GO:0005975">
    <property type="term" value="P:carbohydrate metabolic process"/>
    <property type="evidence" value="ECO:0007669"/>
    <property type="project" value="InterPro"/>
</dbReference>
<organism evidence="2 3">
    <name type="scientific">Perkinsus chesapeaki</name>
    <name type="common">Clam parasite</name>
    <name type="synonym">Perkinsus andrewsi</name>
    <dbReference type="NCBI Taxonomy" id="330153"/>
    <lineage>
        <taxon>Eukaryota</taxon>
        <taxon>Sar</taxon>
        <taxon>Alveolata</taxon>
        <taxon>Perkinsozoa</taxon>
        <taxon>Perkinsea</taxon>
        <taxon>Perkinsida</taxon>
        <taxon>Perkinsidae</taxon>
        <taxon>Perkinsus</taxon>
    </lineage>
</organism>
<dbReference type="Proteomes" id="UP000591131">
    <property type="component" value="Unassembled WGS sequence"/>
</dbReference>